<dbReference type="STRING" id="1123037.GCA_000425305_00206"/>
<organism evidence="1 2">
    <name type="scientific">Psychroserpens burtonensis</name>
    <dbReference type="NCBI Taxonomy" id="49278"/>
    <lineage>
        <taxon>Bacteria</taxon>
        <taxon>Pseudomonadati</taxon>
        <taxon>Bacteroidota</taxon>
        <taxon>Flavobacteriia</taxon>
        <taxon>Flavobacteriales</taxon>
        <taxon>Flavobacteriaceae</taxon>
        <taxon>Psychroserpens</taxon>
    </lineage>
</organism>
<proteinExistence type="predicted"/>
<dbReference type="Proteomes" id="UP000321938">
    <property type="component" value="Unassembled WGS sequence"/>
</dbReference>
<keyword evidence="2" id="KW-1185">Reference proteome</keyword>
<accession>A0A5C7B787</accession>
<dbReference type="AlphaFoldDB" id="A0A5C7B787"/>
<evidence type="ECO:0000313" key="2">
    <source>
        <dbReference type="Proteomes" id="UP000321938"/>
    </source>
</evidence>
<comment type="caution">
    <text evidence="1">The sequence shown here is derived from an EMBL/GenBank/DDBJ whole genome shotgun (WGS) entry which is preliminary data.</text>
</comment>
<dbReference type="EMBL" id="VOSB01000010">
    <property type="protein sequence ID" value="TXE17879.1"/>
    <property type="molecule type" value="Genomic_DNA"/>
</dbReference>
<protein>
    <submittedName>
        <fullName evidence="1">Uncharacterized protein</fullName>
    </submittedName>
</protein>
<dbReference type="OrthoDB" id="1488726at2"/>
<reference evidence="1 2" key="1">
    <citation type="submission" date="2019-08" db="EMBL/GenBank/DDBJ databases">
        <title>Genome of Psychroserpens burtonensis ACAM 167.</title>
        <authorList>
            <person name="Bowman J.P."/>
        </authorList>
    </citation>
    <scope>NUCLEOTIDE SEQUENCE [LARGE SCALE GENOMIC DNA]</scope>
    <source>
        <strain evidence="1 2">ACAM 167</strain>
    </source>
</reference>
<gene>
    <name evidence="1" type="ORF">ES692_08255</name>
</gene>
<name>A0A5C7B787_9FLAO</name>
<evidence type="ECO:0000313" key="1">
    <source>
        <dbReference type="EMBL" id="TXE17879.1"/>
    </source>
</evidence>
<dbReference type="RefSeq" id="WP_028870699.1">
    <property type="nucleotide sequence ID" value="NZ_VOSB01000010.1"/>
</dbReference>
<sequence length="260" mass="30243">MDTLYSTTRGLVETIREVMHDKDFPVDSIFTNEWRQYQKQKLIRLYGVFGSKSEPTVMLRKPLFEMENTKFKILEKDSITRGGHVIRKLWGTTQTLSRRIFELAPKQRFAVGTETVTVQEFEGRLDDVDDLSISSRDVGYYVLRTSSLGWINCDRFINGRTIRIKYKLKIKNAEGTSVNMVFKSLSSVLPSRFKNNVYDFQTVGANEDITLVAVKRKNGRLYYDAVDTKTEVNPKIDFDFKEVTIEELKKELEQLNDTFN</sequence>